<evidence type="ECO:0000313" key="2">
    <source>
        <dbReference type="Proteomes" id="UP000069620"/>
    </source>
</evidence>
<protein>
    <submittedName>
        <fullName evidence="1">Uncharacterized protein</fullName>
    </submittedName>
</protein>
<organism evidence="1 2">
    <name type="scientific">Mycolicibacterium brisbanense</name>
    <dbReference type="NCBI Taxonomy" id="146020"/>
    <lineage>
        <taxon>Bacteria</taxon>
        <taxon>Bacillati</taxon>
        <taxon>Actinomycetota</taxon>
        <taxon>Actinomycetes</taxon>
        <taxon>Mycobacteriales</taxon>
        <taxon>Mycobacteriaceae</taxon>
        <taxon>Mycolicibacterium</taxon>
    </lineage>
</organism>
<dbReference type="SUPFAM" id="SSF56784">
    <property type="entry name" value="HAD-like"/>
    <property type="match status" value="1"/>
</dbReference>
<dbReference type="InterPro" id="IPR036412">
    <property type="entry name" value="HAD-like_sf"/>
</dbReference>
<gene>
    <name evidence="1" type="ORF">RMCB_5281</name>
</gene>
<dbReference type="RefSeq" id="WP_029372057.1">
    <property type="nucleotide sequence ID" value="NZ_BCSX01000046.1"/>
</dbReference>
<accession>A0A117I765</accession>
<dbReference type="Gene3D" id="3.40.50.1000">
    <property type="entry name" value="HAD superfamily/HAD-like"/>
    <property type="match status" value="1"/>
</dbReference>
<evidence type="ECO:0000313" key="1">
    <source>
        <dbReference type="EMBL" id="GAS91185.1"/>
    </source>
</evidence>
<dbReference type="OrthoDB" id="4627686at2"/>
<dbReference type="InterPro" id="IPR023214">
    <property type="entry name" value="HAD_sf"/>
</dbReference>
<name>A0A117I765_9MYCO</name>
<dbReference type="EMBL" id="BCSX01000046">
    <property type="protein sequence ID" value="GAS91185.1"/>
    <property type="molecule type" value="Genomic_DNA"/>
</dbReference>
<dbReference type="CDD" id="cd01427">
    <property type="entry name" value="HAD_like"/>
    <property type="match status" value="1"/>
</dbReference>
<reference evidence="2" key="1">
    <citation type="journal article" date="2016" name="Genome Announc.">
        <title>Draft Genome Sequences of Five Rapidly Growing Mycobacterium Species, M. thermoresistibile, M. fortuitum subsp. acetamidolyticum, M. canariasense, M. brisbanense, and M. novocastrense.</title>
        <authorList>
            <person name="Katahira K."/>
            <person name="Ogura Y."/>
            <person name="Gotoh Y."/>
            <person name="Hayashi T."/>
        </authorList>
    </citation>
    <scope>NUCLEOTIDE SEQUENCE [LARGE SCALE GENOMIC DNA]</scope>
    <source>
        <strain evidence="2">JCM15654</strain>
    </source>
</reference>
<comment type="caution">
    <text evidence="1">The sequence shown here is derived from an EMBL/GenBank/DDBJ whole genome shotgun (WGS) entry which is preliminary data.</text>
</comment>
<dbReference type="Proteomes" id="UP000069620">
    <property type="component" value="Unassembled WGS sequence"/>
</dbReference>
<reference evidence="2" key="2">
    <citation type="submission" date="2016-02" db="EMBL/GenBank/DDBJ databases">
        <title>Draft genome sequence of five rapidly growing Mycobacterium species.</title>
        <authorList>
            <person name="Katahira K."/>
            <person name="Gotou Y."/>
            <person name="Iida K."/>
            <person name="Ogura Y."/>
            <person name="Hayashi T."/>
        </authorList>
    </citation>
    <scope>NUCLEOTIDE SEQUENCE [LARGE SCALE GENOMIC DNA]</scope>
    <source>
        <strain evidence="2">JCM15654</strain>
    </source>
</reference>
<sequence>MKEIVIAFDCDGTLLKSTDQRTIAPADHIRTLLITLSQFKNTKIVVWSGGGPAYAQRVAQALGVAEYVDDYAGKNPQRPVGITETARRGVFLPDIEPDIAIDDLEDCDLGVLNLIVG</sequence>
<dbReference type="AlphaFoldDB" id="A0A117I765"/>
<keyword evidence="2" id="KW-1185">Reference proteome</keyword>
<proteinExistence type="predicted"/>